<evidence type="ECO:0000313" key="1">
    <source>
        <dbReference type="EMBL" id="VDK76737.1"/>
    </source>
</evidence>
<name>A0A183DLZ7_9BILA</name>
<gene>
    <name evidence="1" type="ORF">GPUH_LOCUS9743</name>
</gene>
<reference evidence="3" key="1">
    <citation type="submission" date="2016-06" db="UniProtKB">
        <authorList>
            <consortium name="WormBaseParasite"/>
        </authorList>
    </citation>
    <scope>IDENTIFICATION</scope>
</reference>
<sequence length="73" mass="8349">MQDVWIFRRFVASIVCSACFRKALKPVNLEQPSSEEKPEQPAFPFAKSMKVVKLAEVKIVKKKEVEAKGKKKI</sequence>
<dbReference type="Proteomes" id="UP000271098">
    <property type="component" value="Unassembled WGS sequence"/>
</dbReference>
<dbReference type="WBParaSite" id="GPUH_0000974901-mRNA-1">
    <property type="protein sequence ID" value="GPUH_0000974901-mRNA-1"/>
    <property type="gene ID" value="GPUH_0000974901"/>
</dbReference>
<keyword evidence="2" id="KW-1185">Reference proteome</keyword>
<evidence type="ECO:0000313" key="3">
    <source>
        <dbReference type="WBParaSite" id="GPUH_0000974901-mRNA-1"/>
    </source>
</evidence>
<dbReference type="AlphaFoldDB" id="A0A183DLZ7"/>
<organism evidence="3">
    <name type="scientific">Gongylonema pulchrum</name>
    <dbReference type="NCBI Taxonomy" id="637853"/>
    <lineage>
        <taxon>Eukaryota</taxon>
        <taxon>Metazoa</taxon>
        <taxon>Ecdysozoa</taxon>
        <taxon>Nematoda</taxon>
        <taxon>Chromadorea</taxon>
        <taxon>Rhabditida</taxon>
        <taxon>Spirurina</taxon>
        <taxon>Spiruromorpha</taxon>
        <taxon>Spiruroidea</taxon>
        <taxon>Gongylonematidae</taxon>
        <taxon>Gongylonema</taxon>
    </lineage>
</organism>
<proteinExistence type="predicted"/>
<protein>
    <submittedName>
        <fullName evidence="3">Secreted protein</fullName>
    </submittedName>
</protein>
<evidence type="ECO:0000313" key="2">
    <source>
        <dbReference type="Proteomes" id="UP000271098"/>
    </source>
</evidence>
<reference evidence="1 2" key="2">
    <citation type="submission" date="2018-11" db="EMBL/GenBank/DDBJ databases">
        <authorList>
            <consortium name="Pathogen Informatics"/>
        </authorList>
    </citation>
    <scope>NUCLEOTIDE SEQUENCE [LARGE SCALE GENOMIC DNA]</scope>
</reference>
<accession>A0A183DLZ7</accession>
<dbReference type="EMBL" id="UYRT01033370">
    <property type="protein sequence ID" value="VDK76737.1"/>
    <property type="molecule type" value="Genomic_DNA"/>
</dbReference>